<name>A0ABN6U301_9NOCA</name>
<dbReference type="InterPro" id="IPR029033">
    <property type="entry name" value="His_PPase_superfam"/>
</dbReference>
<dbReference type="Proteomes" id="UP001317870">
    <property type="component" value="Chromosome"/>
</dbReference>
<proteinExistence type="predicted"/>
<feature type="compositionally biased region" description="Basic and acidic residues" evidence="1">
    <location>
        <begin position="26"/>
        <end position="35"/>
    </location>
</feature>
<dbReference type="SUPFAM" id="SSF53254">
    <property type="entry name" value="Phosphoglycerate mutase-like"/>
    <property type="match status" value="1"/>
</dbReference>
<dbReference type="Pfam" id="PF00300">
    <property type="entry name" value="His_Phos_1"/>
    <property type="match status" value="1"/>
</dbReference>
<feature type="region of interest" description="Disordered" evidence="1">
    <location>
        <begin position="15"/>
        <end position="35"/>
    </location>
</feature>
<dbReference type="SMART" id="SM00855">
    <property type="entry name" value="PGAM"/>
    <property type="match status" value="1"/>
</dbReference>
<evidence type="ECO:0000313" key="2">
    <source>
        <dbReference type="EMBL" id="BDT99613.1"/>
    </source>
</evidence>
<sequence length="193" mass="20876">MLPAPSTLVLVRHAQPFFPRPGGPGEQERSLTDEGRDQAERLVAILAAAAPTAIVSSPYLRAVQTVEPLARSIGLPVVTDHALREWDSGIGPTPDFARYYRENWAEPGWARPGGESLRELSGRATAILTQLAQRHRGGTVVIGSHGTFISRALAGFGCREVDWAFHRAMPMPAIYRLVFEDSGVRATGPGLAE</sequence>
<dbReference type="CDD" id="cd07067">
    <property type="entry name" value="HP_PGM_like"/>
    <property type="match status" value="1"/>
</dbReference>
<gene>
    <name evidence="2" type="ORF">IFM12276_26420</name>
</gene>
<dbReference type="EMBL" id="AP026978">
    <property type="protein sequence ID" value="BDT99613.1"/>
    <property type="molecule type" value="Genomic_DNA"/>
</dbReference>
<evidence type="ECO:0000256" key="1">
    <source>
        <dbReference type="SAM" id="MobiDB-lite"/>
    </source>
</evidence>
<protein>
    <recommendedName>
        <fullName evidence="4">Histidine phosphatase family protein</fullName>
    </recommendedName>
</protein>
<dbReference type="PANTHER" id="PTHR48100">
    <property type="entry name" value="BROAD-SPECIFICITY PHOSPHATASE YOR283W-RELATED"/>
    <property type="match status" value="1"/>
</dbReference>
<reference evidence="2 3" key="1">
    <citation type="submission" date="2022-11" db="EMBL/GenBank/DDBJ databases">
        <title>Genome Sequencing of Nocardia sp. ON39_IFM12276 and assembly.</title>
        <authorList>
            <person name="Shimojima M."/>
            <person name="Toyokawa M."/>
            <person name="Uesaka K."/>
        </authorList>
    </citation>
    <scope>NUCLEOTIDE SEQUENCE [LARGE SCALE GENOMIC DNA]</scope>
    <source>
        <strain evidence="2 3">IFM 12276</strain>
    </source>
</reference>
<dbReference type="Gene3D" id="3.40.50.1240">
    <property type="entry name" value="Phosphoglycerate mutase-like"/>
    <property type="match status" value="1"/>
</dbReference>
<evidence type="ECO:0000313" key="3">
    <source>
        <dbReference type="Proteomes" id="UP001317870"/>
    </source>
</evidence>
<accession>A0ABN6U301</accession>
<keyword evidence="3" id="KW-1185">Reference proteome</keyword>
<evidence type="ECO:0008006" key="4">
    <source>
        <dbReference type="Google" id="ProtNLM"/>
    </source>
</evidence>
<dbReference type="InterPro" id="IPR013078">
    <property type="entry name" value="His_Pase_superF_clade-1"/>
</dbReference>
<organism evidence="2 3">
    <name type="scientific">Nocardia sputorum</name>
    <dbReference type="NCBI Taxonomy" id="2984338"/>
    <lineage>
        <taxon>Bacteria</taxon>
        <taxon>Bacillati</taxon>
        <taxon>Actinomycetota</taxon>
        <taxon>Actinomycetes</taxon>
        <taxon>Mycobacteriales</taxon>
        <taxon>Nocardiaceae</taxon>
        <taxon>Nocardia</taxon>
    </lineage>
</organism>
<dbReference type="InterPro" id="IPR050275">
    <property type="entry name" value="PGM_Phosphatase"/>
</dbReference>
<dbReference type="RefSeq" id="WP_281879776.1">
    <property type="nucleotide sequence ID" value="NZ_AP026976.1"/>
</dbReference>